<evidence type="ECO:0000313" key="1">
    <source>
        <dbReference type="EMBL" id="GAA0855887.1"/>
    </source>
</evidence>
<keyword evidence="2" id="KW-1185">Reference proteome</keyword>
<protein>
    <recommendedName>
        <fullName evidence="3">Transposase</fullName>
    </recommendedName>
</protein>
<dbReference type="Proteomes" id="UP001500359">
    <property type="component" value="Unassembled WGS sequence"/>
</dbReference>
<reference evidence="2" key="1">
    <citation type="journal article" date="2019" name="Int. J. Syst. Evol. Microbiol.">
        <title>The Global Catalogue of Microorganisms (GCM) 10K type strain sequencing project: providing services to taxonomists for standard genome sequencing and annotation.</title>
        <authorList>
            <consortium name="The Broad Institute Genomics Platform"/>
            <consortium name="The Broad Institute Genome Sequencing Center for Infectious Disease"/>
            <person name="Wu L."/>
            <person name="Ma J."/>
        </authorList>
    </citation>
    <scope>NUCLEOTIDE SEQUENCE [LARGE SCALE GENOMIC DNA]</scope>
    <source>
        <strain evidence="2">JCM 15896</strain>
    </source>
</reference>
<evidence type="ECO:0000313" key="2">
    <source>
        <dbReference type="Proteomes" id="UP001500359"/>
    </source>
</evidence>
<accession>A0ABP3WVI6</accession>
<gene>
    <name evidence="1" type="ORF">GCM10009114_15880</name>
</gene>
<comment type="caution">
    <text evidence="1">The sequence shown here is derived from an EMBL/GenBank/DDBJ whole genome shotgun (WGS) entry which is preliminary data.</text>
</comment>
<proteinExistence type="predicted"/>
<evidence type="ECO:0008006" key="3">
    <source>
        <dbReference type="Google" id="ProtNLM"/>
    </source>
</evidence>
<name>A0ABP3WVI6_9ALTE</name>
<dbReference type="EMBL" id="BAAAFD010000003">
    <property type="protein sequence ID" value="GAA0855887.1"/>
    <property type="molecule type" value="Genomic_DNA"/>
</dbReference>
<organism evidence="1 2">
    <name type="scientific">Aliiglaciecola litoralis</name>
    <dbReference type="NCBI Taxonomy" id="582857"/>
    <lineage>
        <taxon>Bacteria</taxon>
        <taxon>Pseudomonadati</taxon>
        <taxon>Pseudomonadota</taxon>
        <taxon>Gammaproteobacteria</taxon>
        <taxon>Alteromonadales</taxon>
        <taxon>Alteromonadaceae</taxon>
        <taxon>Aliiglaciecola</taxon>
    </lineage>
</organism>
<sequence>MPSITHFLRLSALSFLAIGQLLREKTRRDNRKKSIIDACFEDWRLLILINTLKS</sequence>